<evidence type="ECO:0000256" key="1">
    <source>
        <dbReference type="SAM" id="MobiDB-lite"/>
    </source>
</evidence>
<feature type="region of interest" description="Disordered" evidence="1">
    <location>
        <begin position="24"/>
        <end position="43"/>
    </location>
</feature>
<reference evidence="2 3" key="1">
    <citation type="submission" date="2019-11" db="EMBL/GenBank/DDBJ databases">
        <title>Whole genome sequence of Oryza granulata.</title>
        <authorList>
            <person name="Li W."/>
        </authorList>
    </citation>
    <scope>NUCLEOTIDE SEQUENCE [LARGE SCALE GENOMIC DNA]</scope>
    <source>
        <strain evidence="3">cv. Menghai</strain>
        <tissue evidence="2">Leaf</tissue>
    </source>
</reference>
<evidence type="ECO:0000313" key="2">
    <source>
        <dbReference type="EMBL" id="KAF0897260.1"/>
    </source>
</evidence>
<feature type="compositionally biased region" description="Pro residues" evidence="1">
    <location>
        <begin position="30"/>
        <end position="40"/>
    </location>
</feature>
<protein>
    <submittedName>
        <fullName evidence="2">Uncharacterized protein</fullName>
    </submittedName>
</protein>
<proteinExistence type="predicted"/>
<feature type="region of interest" description="Disordered" evidence="1">
    <location>
        <begin position="61"/>
        <end position="131"/>
    </location>
</feature>
<name>A0A6G1CAS8_9ORYZ</name>
<gene>
    <name evidence="2" type="ORF">E2562_034728</name>
</gene>
<dbReference type="AlphaFoldDB" id="A0A6G1CAS8"/>
<sequence>MVLLSMGFPNLCSGHRPRIPVVTARSTSSLPPPSPSPPPWGGGGYRLLLHPAPPPSLVRCQRASTPTSLHPGNRRPASHPFLAGSASTLDLPAGSTAPPTLSILGPPPPPRDGPPLVQTSTPPTNLSASLAPRARGLSLFLSRGNMEDKGERWRAS</sequence>
<evidence type="ECO:0000313" key="3">
    <source>
        <dbReference type="Proteomes" id="UP000479710"/>
    </source>
</evidence>
<keyword evidence="3" id="KW-1185">Reference proteome</keyword>
<organism evidence="2 3">
    <name type="scientific">Oryza meyeriana var. granulata</name>
    <dbReference type="NCBI Taxonomy" id="110450"/>
    <lineage>
        <taxon>Eukaryota</taxon>
        <taxon>Viridiplantae</taxon>
        <taxon>Streptophyta</taxon>
        <taxon>Embryophyta</taxon>
        <taxon>Tracheophyta</taxon>
        <taxon>Spermatophyta</taxon>
        <taxon>Magnoliopsida</taxon>
        <taxon>Liliopsida</taxon>
        <taxon>Poales</taxon>
        <taxon>Poaceae</taxon>
        <taxon>BOP clade</taxon>
        <taxon>Oryzoideae</taxon>
        <taxon>Oryzeae</taxon>
        <taxon>Oryzinae</taxon>
        <taxon>Oryza</taxon>
        <taxon>Oryza meyeriana</taxon>
    </lineage>
</organism>
<dbReference type="EMBL" id="SPHZ02000010">
    <property type="protein sequence ID" value="KAF0897260.1"/>
    <property type="molecule type" value="Genomic_DNA"/>
</dbReference>
<feature type="compositionally biased region" description="Polar residues" evidence="1">
    <location>
        <begin position="117"/>
        <end position="128"/>
    </location>
</feature>
<dbReference type="Proteomes" id="UP000479710">
    <property type="component" value="Unassembled WGS sequence"/>
</dbReference>
<accession>A0A6G1CAS8</accession>
<comment type="caution">
    <text evidence="2">The sequence shown here is derived from an EMBL/GenBank/DDBJ whole genome shotgun (WGS) entry which is preliminary data.</text>
</comment>